<dbReference type="Proteomes" id="UP000807469">
    <property type="component" value="Unassembled WGS sequence"/>
</dbReference>
<gene>
    <name evidence="2" type="ORF">BDN70DRAFT_366275</name>
</gene>
<dbReference type="EMBL" id="MU155132">
    <property type="protein sequence ID" value="KAF9485962.1"/>
    <property type="molecule type" value="Genomic_DNA"/>
</dbReference>
<feature type="chain" id="PRO_5040151678" description="Secreted protein" evidence="1">
    <location>
        <begin position="20"/>
        <end position="101"/>
    </location>
</feature>
<keyword evidence="1" id="KW-0732">Signal</keyword>
<keyword evidence="3" id="KW-1185">Reference proteome</keyword>
<evidence type="ECO:0000313" key="3">
    <source>
        <dbReference type="Proteomes" id="UP000807469"/>
    </source>
</evidence>
<evidence type="ECO:0008006" key="4">
    <source>
        <dbReference type="Google" id="ProtNLM"/>
    </source>
</evidence>
<sequence length="101" mass="11591">MLLTTVLATPVASLRGCWSVKSCPEELGRLRTRYRLFSIPCEEGMGRWIRTSLSLQPYTFRYVGSSFANADTSSFIAEHRIFWDLHYSLTVLKVVYAKHIS</sequence>
<evidence type="ECO:0000313" key="2">
    <source>
        <dbReference type="EMBL" id="KAF9485962.1"/>
    </source>
</evidence>
<feature type="signal peptide" evidence="1">
    <location>
        <begin position="1"/>
        <end position="19"/>
    </location>
</feature>
<evidence type="ECO:0000256" key="1">
    <source>
        <dbReference type="SAM" id="SignalP"/>
    </source>
</evidence>
<proteinExistence type="predicted"/>
<protein>
    <recommendedName>
        <fullName evidence="4">Secreted protein</fullName>
    </recommendedName>
</protein>
<comment type="caution">
    <text evidence="2">The sequence shown here is derived from an EMBL/GenBank/DDBJ whole genome shotgun (WGS) entry which is preliminary data.</text>
</comment>
<reference evidence="2" key="1">
    <citation type="submission" date="2020-11" db="EMBL/GenBank/DDBJ databases">
        <authorList>
            <consortium name="DOE Joint Genome Institute"/>
            <person name="Ahrendt S."/>
            <person name="Riley R."/>
            <person name="Andreopoulos W."/>
            <person name="Labutti K."/>
            <person name="Pangilinan J."/>
            <person name="Ruiz-Duenas F.J."/>
            <person name="Barrasa J.M."/>
            <person name="Sanchez-Garcia M."/>
            <person name="Camarero S."/>
            <person name="Miyauchi S."/>
            <person name="Serrano A."/>
            <person name="Linde D."/>
            <person name="Babiker R."/>
            <person name="Drula E."/>
            <person name="Ayuso-Fernandez I."/>
            <person name="Pacheco R."/>
            <person name="Padilla G."/>
            <person name="Ferreira P."/>
            <person name="Barriuso J."/>
            <person name="Kellner H."/>
            <person name="Castanera R."/>
            <person name="Alfaro M."/>
            <person name="Ramirez L."/>
            <person name="Pisabarro A.G."/>
            <person name="Kuo A."/>
            <person name="Tritt A."/>
            <person name="Lipzen A."/>
            <person name="He G."/>
            <person name="Yan M."/>
            <person name="Ng V."/>
            <person name="Cullen D."/>
            <person name="Martin F."/>
            <person name="Rosso M.-N."/>
            <person name="Henrissat B."/>
            <person name="Hibbett D."/>
            <person name="Martinez A.T."/>
            <person name="Grigoriev I.V."/>
        </authorList>
    </citation>
    <scope>NUCLEOTIDE SEQUENCE</scope>
    <source>
        <strain evidence="2">CIRM-BRFM 674</strain>
    </source>
</reference>
<accession>A0A9P6D062</accession>
<dbReference type="AlphaFoldDB" id="A0A9P6D062"/>
<name>A0A9P6D062_9AGAR</name>
<organism evidence="2 3">
    <name type="scientific">Pholiota conissans</name>
    <dbReference type="NCBI Taxonomy" id="109636"/>
    <lineage>
        <taxon>Eukaryota</taxon>
        <taxon>Fungi</taxon>
        <taxon>Dikarya</taxon>
        <taxon>Basidiomycota</taxon>
        <taxon>Agaricomycotina</taxon>
        <taxon>Agaricomycetes</taxon>
        <taxon>Agaricomycetidae</taxon>
        <taxon>Agaricales</taxon>
        <taxon>Agaricineae</taxon>
        <taxon>Strophariaceae</taxon>
        <taxon>Pholiota</taxon>
    </lineage>
</organism>